<comment type="caution">
    <text evidence="2">The sequence shown here is derived from an EMBL/GenBank/DDBJ whole genome shotgun (WGS) entry which is preliminary data.</text>
</comment>
<gene>
    <name evidence="2" type="ORF">PPRIM_AZ9-3.1.T0740229</name>
</gene>
<evidence type="ECO:0000256" key="1">
    <source>
        <dbReference type="SAM" id="Coils"/>
    </source>
</evidence>
<evidence type="ECO:0000313" key="3">
    <source>
        <dbReference type="Proteomes" id="UP000688137"/>
    </source>
</evidence>
<evidence type="ECO:0000313" key="2">
    <source>
        <dbReference type="EMBL" id="CAD8085622.1"/>
    </source>
</evidence>
<dbReference type="EMBL" id="CAJJDM010000077">
    <property type="protein sequence ID" value="CAD8085622.1"/>
    <property type="molecule type" value="Genomic_DNA"/>
</dbReference>
<reference evidence="2" key="1">
    <citation type="submission" date="2021-01" db="EMBL/GenBank/DDBJ databases">
        <authorList>
            <consortium name="Genoscope - CEA"/>
            <person name="William W."/>
        </authorList>
    </citation>
    <scope>NUCLEOTIDE SEQUENCE</scope>
</reference>
<dbReference type="Proteomes" id="UP000688137">
    <property type="component" value="Unassembled WGS sequence"/>
</dbReference>
<accession>A0A8S1N1U7</accession>
<proteinExistence type="predicted"/>
<name>A0A8S1N1U7_PARPR</name>
<dbReference type="OMA" id="IPCITEQ"/>
<dbReference type="AlphaFoldDB" id="A0A8S1N1U7"/>
<organism evidence="2 3">
    <name type="scientific">Paramecium primaurelia</name>
    <dbReference type="NCBI Taxonomy" id="5886"/>
    <lineage>
        <taxon>Eukaryota</taxon>
        <taxon>Sar</taxon>
        <taxon>Alveolata</taxon>
        <taxon>Ciliophora</taxon>
        <taxon>Intramacronucleata</taxon>
        <taxon>Oligohymenophorea</taxon>
        <taxon>Peniculida</taxon>
        <taxon>Parameciidae</taxon>
        <taxon>Paramecium</taxon>
    </lineage>
</organism>
<keyword evidence="1" id="KW-0175">Coiled coil</keyword>
<feature type="coiled-coil region" evidence="1">
    <location>
        <begin position="278"/>
        <end position="305"/>
    </location>
</feature>
<protein>
    <submittedName>
        <fullName evidence="2">Uncharacterized protein</fullName>
    </submittedName>
</protein>
<sequence length="306" mass="36282">MIASNSSRLISPRQNFQLKYTKSISKETKYRLRTARYNQLERFTLQKHHPDEIKKCNTSCHCDYCGKMSAFQIKVWRQIPQYESVFSRRKRVFKRFRIAGYAAQFLVFYKAEQIKKQKRQRQMQQFLKNPLISTKRGTMVIQSAKQNRSPKSPTPSENQIRRNATDYFEIDSIKEKMSFNDHCSTLIVCQNQSIKKRQVSLYMEEMLKNITTKQSIGMSLTPLSIIDKKLKKNKSIPCITEQISPKNSLDNLQLEKLLTPLNLLQRSKRNQSNIHIFHNEYSNNNKEVIKMIDNLKIKHRKLKRKN</sequence>
<keyword evidence="3" id="KW-1185">Reference proteome</keyword>